<proteinExistence type="predicted"/>
<evidence type="ECO:0000256" key="2">
    <source>
        <dbReference type="PROSITE-ProRule" id="PRU00335"/>
    </source>
</evidence>
<keyword evidence="5" id="KW-1185">Reference proteome</keyword>
<feature type="DNA-binding region" description="H-T-H motif" evidence="2">
    <location>
        <begin position="28"/>
        <end position="47"/>
    </location>
</feature>
<dbReference type="InterPro" id="IPR023772">
    <property type="entry name" value="DNA-bd_HTH_TetR-type_CS"/>
</dbReference>
<dbReference type="EMBL" id="LIUT01000001">
    <property type="protein sequence ID" value="KOR87944.1"/>
    <property type="molecule type" value="Genomic_DNA"/>
</dbReference>
<dbReference type="SUPFAM" id="SSF46689">
    <property type="entry name" value="Homeodomain-like"/>
    <property type="match status" value="1"/>
</dbReference>
<dbReference type="PANTHER" id="PTHR30055:SF226">
    <property type="entry name" value="HTH-TYPE TRANSCRIPTIONAL REGULATOR PKSA"/>
    <property type="match status" value="1"/>
</dbReference>
<dbReference type="OrthoDB" id="9814200at2"/>
<dbReference type="Gene3D" id="1.10.357.10">
    <property type="entry name" value="Tetracycline Repressor, domain 2"/>
    <property type="match status" value="1"/>
</dbReference>
<evidence type="ECO:0000256" key="1">
    <source>
        <dbReference type="ARBA" id="ARBA00023125"/>
    </source>
</evidence>
<evidence type="ECO:0000313" key="4">
    <source>
        <dbReference type="EMBL" id="KOR87944.1"/>
    </source>
</evidence>
<reference evidence="5" key="1">
    <citation type="submission" date="2015-08" db="EMBL/GenBank/DDBJ databases">
        <title>Genome sequencing project for genomic taxonomy and phylogenomics of Bacillus-like bacteria.</title>
        <authorList>
            <person name="Liu B."/>
            <person name="Wang J."/>
            <person name="Zhu Y."/>
            <person name="Liu G."/>
            <person name="Chen Q."/>
            <person name="Chen Z."/>
            <person name="Lan J."/>
            <person name="Che J."/>
            <person name="Ge C."/>
            <person name="Shi H."/>
            <person name="Pan Z."/>
            <person name="Liu X."/>
        </authorList>
    </citation>
    <scope>NUCLEOTIDE SEQUENCE [LARGE SCALE GENOMIC DNA]</scope>
    <source>
        <strain evidence="5">FJAT-22460</strain>
    </source>
</reference>
<dbReference type="InterPro" id="IPR001647">
    <property type="entry name" value="HTH_TetR"/>
</dbReference>
<dbReference type="Gene3D" id="1.10.10.60">
    <property type="entry name" value="Homeodomain-like"/>
    <property type="match status" value="1"/>
</dbReference>
<dbReference type="InterPro" id="IPR009057">
    <property type="entry name" value="Homeodomain-like_sf"/>
</dbReference>
<evidence type="ECO:0000313" key="5">
    <source>
        <dbReference type="Proteomes" id="UP000036932"/>
    </source>
</evidence>
<dbReference type="Pfam" id="PF00440">
    <property type="entry name" value="TetR_N"/>
    <property type="match status" value="1"/>
</dbReference>
<dbReference type="PROSITE" id="PS01081">
    <property type="entry name" value="HTH_TETR_1"/>
    <property type="match status" value="1"/>
</dbReference>
<name>A0A0M1P1I3_9BACL</name>
<comment type="caution">
    <text evidence="4">The sequence shown here is derived from an EMBL/GenBank/DDBJ whole genome shotgun (WGS) entry which is preliminary data.</text>
</comment>
<organism evidence="4 5">
    <name type="scientific">Paenibacillus solani</name>
    <dbReference type="NCBI Taxonomy" id="1705565"/>
    <lineage>
        <taxon>Bacteria</taxon>
        <taxon>Bacillati</taxon>
        <taxon>Bacillota</taxon>
        <taxon>Bacilli</taxon>
        <taxon>Bacillales</taxon>
        <taxon>Paenibacillaceae</taxon>
        <taxon>Paenibacillus</taxon>
    </lineage>
</organism>
<dbReference type="RefSeq" id="WP_054401001.1">
    <property type="nucleotide sequence ID" value="NZ_LIUT01000001.1"/>
</dbReference>
<dbReference type="PRINTS" id="PR00455">
    <property type="entry name" value="HTHTETR"/>
</dbReference>
<keyword evidence="1 2" id="KW-0238">DNA-binding</keyword>
<feature type="domain" description="HTH tetR-type" evidence="3">
    <location>
        <begin position="5"/>
        <end position="65"/>
    </location>
</feature>
<accession>A0A0M1P1I3</accession>
<evidence type="ECO:0000259" key="3">
    <source>
        <dbReference type="PROSITE" id="PS50977"/>
    </source>
</evidence>
<dbReference type="PROSITE" id="PS50977">
    <property type="entry name" value="HTH_TETR_2"/>
    <property type="match status" value="1"/>
</dbReference>
<dbReference type="PATRIC" id="fig|1705565.3.peg.2152"/>
<dbReference type="AlphaFoldDB" id="A0A0M1P1I3"/>
<dbReference type="GO" id="GO:0003700">
    <property type="term" value="F:DNA-binding transcription factor activity"/>
    <property type="evidence" value="ECO:0007669"/>
    <property type="project" value="TreeGrafter"/>
</dbReference>
<protein>
    <submittedName>
        <fullName evidence="4">TetR family transcriptional regulator</fullName>
    </submittedName>
</protein>
<dbReference type="Proteomes" id="UP000036932">
    <property type="component" value="Unassembled WGS sequence"/>
</dbReference>
<dbReference type="InterPro" id="IPR050109">
    <property type="entry name" value="HTH-type_TetR-like_transc_reg"/>
</dbReference>
<dbReference type="PANTHER" id="PTHR30055">
    <property type="entry name" value="HTH-TYPE TRANSCRIPTIONAL REGULATOR RUTR"/>
    <property type="match status" value="1"/>
</dbReference>
<gene>
    <name evidence="4" type="ORF">AM231_01505</name>
</gene>
<dbReference type="GO" id="GO:0000976">
    <property type="term" value="F:transcription cis-regulatory region binding"/>
    <property type="evidence" value="ECO:0007669"/>
    <property type="project" value="TreeGrafter"/>
</dbReference>
<sequence length="205" mass="23555">MKKKDLTSQQIVEAAIGLFASHGIEKTSLAMIAGEVGITKPSIYYHFASKDELVERVFDYMFSDYHFDHYFSLTEMNEHNFAEKLYQGGLRMFPEEEEAFVPVMRLLNEFMLTANRSANYGQRVAAMQQSFLDGFRELMRLGADFGIIERQNADSKAYVLALVIDNITSYIMMDIRLDYQAIWREAVNSTLRKGADILESRDGIQ</sequence>